<dbReference type="EMBL" id="JFKE01000004">
    <property type="protein sequence ID" value="KAJ55430.1"/>
    <property type="molecule type" value="Genomic_DNA"/>
</dbReference>
<dbReference type="PANTHER" id="PTHR43085:SF15">
    <property type="entry name" value="2-DEHYDRO-3-DEOXYGLUCONOKINASE"/>
    <property type="match status" value="1"/>
</dbReference>
<dbReference type="GO" id="GO:0042840">
    <property type="term" value="P:D-glucuronate catabolic process"/>
    <property type="evidence" value="ECO:0007669"/>
    <property type="project" value="TreeGrafter"/>
</dbReference>
<keyword evidence="3" id="KW-0418">Kinase</keyword>
<reference evidence="5 6" key="1">
    <citation type="submission" date="2014-03" db="EMBL/GenBank/DDBJ databases">
        <title>Draft Genome Sequence of Actibacterium mucosum KCTC 23349, a Marine Alphaproteobacterium with Complex Ionic Requirements Isolated from Mediterranean Seawater at Malvarrosa Beach, Valencia, Spain.</title>
        <authorList>
            <person name="Arahal D.R."/>
            <person name="Shao Z."/>
            <person name="Lai Q."/>
            <person name="Pujalte M.J."/>
        </authorList>
    </citation>
    <scope>NUCLEOTIDE SEQUENCE [LARGE SCALE GENOMIC DNA]</scope>
    <source>
        <strain evidence="5 6">KCTC 23349</strain>
    </source>
</reference>
<name>A0A037ZG70_9RHOB</name>
<organism evidence="5 6">
    <name type="scientific">Actibacterium mucosum KCTC 23349</name>
    <dbReference type="NCBI Taxonomy" id="1454373"/>
    <lineage>
        <taxon>Bacteria</taxon>
        <taxon>Pseudomonadati</taxon>
        <taxon>Pseudomonadota</taxon>
        <taxon>Alphaproteobacteria</taxon>
        <taxon>Rhodobacterales</taxon>
        <taxon>Roseobacteraceae</taxon>
        <taxon>Actibacterium</taxon>
    </lineage>
</organism>
<comment type="caution">
    <text evidence="5">The sequence shown here is derived from an EMBL/GenBank/DDBJ whole genome shotgun (WGS) entry which is preliminary data.</text>
</comment>
<dbReference type="InterPro" id="IPR011611">
    <property type="entry name" value="PfkB_dom"/>
</dbReference>
<gene>
    <name evidence="5" type="ORF">ACMU_12090</name>
</gene>
<dbReference type="GO" id="GO:0005829">
    <property type="term" value="C:cytosol"/>
    <property type="evidence" value="ECO:0007669"/>
    <property type="project" value="TreeGrafter"/>
</dbReference>
<evidence type="ECO:0000313" key="5">
    <source>
        <dbReference type="EMBL" id="KAJ55430.1"/>
    </source>
</evidence>
<dbReference type="PANTHER" id="PTHR43085">
    <property type="entry name" value="HEXOKINASE FAMILY MEMBER"/>
    <property type="match status" value="1"/>
</dbReference>
<dbReference type="AlphaFoldDB" id="A0A037ZG70"/>
<dbReference type="GO" id="GO:0008673">
    <property type="term" value="F:2-dehydro-3-deoxygluconokinase activity"/>
    <property type="evidence" value="ECO:0007669"/>
    <property type="project" value="TreeGrafter"/>
</dbReference>
<keyword evidence="6" id="KW-1185">Reference proteome</keyword>
<keyword evidence="2" id="KW-0808">Transferase</keyword>
<dbReference type="Gene3D" id="3.40.1190.20">
    <property type="match status" value="1"/>
</dbReference>
<evidence type="ECO:0000313" key="6">
    <source>
        <dbReference type="Proteomes" id="UP000026249"/>
    </source>
</evidence>
<dbReference type="OrthoDB" id="9776822at2"/>
<dbReference type="STRING" id="1454373.ACMU_12090"/>
<dbReference type="GO" id="GO:0019698">
    <property type="term" value="P:D-galacturonate catabolic process"/>
    <property type="evidence" value="ECO:0007669"/>
    <property type="project" value="TreeGrafter"/>
</dbReference>
<dbReference type="SUPFAM" id="SSF53613">
    <property type="entry name" value="Ribokinase-like"/>
    <property type="match status" value="1"/>
</dbReference>
<evidence type="ECO:0000256" key="1">
    <source>
        <dbReference type="ARBA" id="ARBA00010688"/>
    </source>
</evidence>
<dbReference type="CDD" id="cd01166">
    <property type="entry name" value="KdgK"/>
    <property type="match status" value="1"/>
</dbReference>
<dbReference type="InterPro" id="IPR050306">
    <property type="entry name" value="PfkB_Carbo_kinase"/>
</dbReference>
<evidence type="ECO:0000259" key="4">
    <source>
        <dbReference type="Pfam" id="PF00294"/>
    </source>
</evidence>
<feature type="domain" description="Carbohydrate kinase PfkB" evidence="4">
    <location>
        <begin position="4"/>
        <end position="301"/>
    </location>
</feature>
<comment type="similarity">
    <text evidence="1">Belongs to the carbohydrate kinase PfkB family.</text>
</comment>
<dbReference type="InterPro" id="IPR029056">
    <property type="entry name" value="Ribokinase-like"/>
</dbReference>
<sequence length="303" mass="32034">MGKTIACIGEAMLELSGTPADIPHNLTTGFAGDVMNTAVYMSRAMAEDNVAFVTLVGHDAVSDALLSFLQAEGVDTALTGRHATRLPGIYLIENDETGERSFRYWRDSSAPRRLFTGEGGPALTDLTTADVIYLSGITLAIMAPEVRQALCDFLPGYRARGGTFAFDGNYRARLWPSAAAAAEAMAPLWDLADIALPSVEDEMDLYGETADAVAQRFAGYDCGEAVLKHGATPPILLENRVQRAGPALNRVDTVVDATGAGDSFNAGYLAARLSGAKMDAAVLAGHELACRVIGHRGAILPRA</sequence>
<evidence type="ECO:0000256" key="3">
    <source>
        <dbReference type="ARBA" id="ARBA00022777"/>
    </source>
</evidence>
<evidence type="ECO:0000256" key="2">
    <source>
        <dbReference type="ARBA" id="ARBA00022679"/>
    </source>
</evidence>
<dbReference type="RefSeq" id="WP_035259212.1">
    <property type="nucleotide sequence ID" value="NZ_JFKE01000004.1"/>
</dbReference>
<proteinExistence type="inferred from homology"/>
<accession>A0A037ZG70</accession>
<dbReference type="GO" id="GO:0006974">
    <property type="term" value="P:DNA damage response"/>
    <property type="evidence" value="ECO:0007669"/>
    <property type="project" value="TreeGrafter"/>
</dbReference>
<dbReference type="Pfam" id="PF00294">
    <property type="entry name" value="PfkB"/>
    <property type="match status" value="1"/>
</dbReference>
<protein>
    <recommendedName>
        <fullName evidence="4">Carbohydrate kinase PfkB domain-containing protein</fullName>
    </recommendedName>
</protein>
<dbReference type="Proteomes" id="UP000026249">
    <property type="component" value="Unassembled WGS sequence"/>
</dbReference>